<feature type="chain" id="PRO_5005537765" evidence="2">
    <location>
        <begin position="19"/>
        <end position="298"/>
    </location>
</feature>
<evidence type="ECO:0000256" key="2">
    <source>
        <dbReference type="SAM" id="SignalP"/>
    </source>
</evidence>
<gene>
    <name evidence="3" type="ORF">AMSG_11666</name>
</gene>
<keyword evidence="4" id="KW-1185">Reference proteome</keyword>
<dbReference type="AlphaFoldDB" id="A0A0L0DTH7"/>
<keyword evidence="1" id="KW-0472">Membrane</keyword>
<protein>
    <submittedName>
        <fullName evidence="3">Uncharacterized protein</fullName>
    </submittedName>
</protein>
<proteinExistence type="predicted"/>
<sequence>MVGLVVVLAAVAVGAAGGEWVATVRHRGSARCVAGDTKTAAVDGLDEWHVTGTCWLHEGTRRYWRSDSVTIGYGVRIYRGCPERTCRTLCSTFEWWDADAAGRVLDEAHLRATGARRALQVPPRGADVGRVGDCVSDRELFGLEGDRYESWRVGGCVNSMGSLLANSPVPLQVTYPSADCGGAPIALRNISCFAAGSDMVRASCSAQASGELGLDFLAPCDARCGSCGTQWIQHPQRSTPLCKDTTPAVTGIDDRTFLRSSINQCDVRLLSGALTLRHPSITAFAALIVISCVAALFM</sequence>
<dbReference type="Proteomes" id="UP000054408">
    <property type="component" value="Unassembled WGS sequence"/>
</dbReference>
<evidence type="ECO:0000313" key="4">
    <source>
        <dbReference type="Proteomes" id="UP000054408"/>
    </source>
</evidence>
<keyword evidence="2" id="KW-0732">Signal</keyword>
<dbReference type="GeneID" id="25569581"/>
<name>A0A0L0DTH7_THETB</name>
<organism evidence="3 4">
    <name type="scientific">Thecamonas trahens ATCC 50062</name>
    <dbReference type="NCBI Taxonomy" id="461836"/>
    <lineage>
        <taxon>Eukaryota</taxon>
        <taxon>Apusozoa</taxon>
        <taxon>Apusomonadida</taxon>
        <taxon>Apusomonadidae</taxon>
        <taxon>Thecamonas</taxon>
    </lineage>
</organism>
<feature type="transmembrane region" description="Helical" evidence="1">
    <location>
        <begin position="280"/>
        <end position="297"/>
    </location>
</feature>
<accession>A0A0L0DTH7</accession>
<keyword evidence="1" id="KW-1133">Transmembrane helix</keyword>
<dbReference type="RefSeq" id="XP_013761472.1">
    <property type="nucleotide sequence ID" value="XM_013906018.1"/>
</dbReference>
<keyword evidence="1" id="KW-0812">Transmembrane</keyword>
<reference evidence="3 4" key="1">
    <citation type="submission" date="2010-05" db="EMBL/GenBank/DDBJ databases">
        <title>The Genome Sequence of Thecamonas trahens ATCC 50062.</title>
        <authorList>
            <consortium name="The Broad Institute Genome Sequencing Platform"/>
            <person name="Russ C."/>
            <person name="Cuomo C."/>
            <person name="Shea T."/>
            <person name="Young S.K."/>
            <person name="Zeng Q."/>
            <person name="Koehrsen M."/>
            <person name="Haas B."/>
            <person name="Borodovsky M."/>
            <person name="Guigo R."/>
            <person name="Alvarado L."/>
            <person name="Berlin A."/>
            <person name="Bochicchio J."/>
            <person name="Borenstein D."/>
            <person name="Chapman S."/>
            <person name="Chen Z."/>
            <person name="Freedman E."/>
            <person name="Gellesch M."/>
            <person name="Goldberg J."/>
            <person name="Griggs A."/>
            <person name="Gujja S."/>
            <person name="Heilman E."/>
            <person name="Heiman D."/>
            <person name="Hepburn T."/>
            <person name="Howarth C."/>
            <person name="Jen D."/>
            <person name="Larson L."/>
            <person name="Mehta T."/>
            <person name="Park D."/>
            <person name="Pearson M."/>
            <person name="Roberts A."/>
            <person name="Saif S."/>
            <person name="Shenoy N."/>
            <person name="Sisk P."/>
            <person name="Stolte C."/>
            <person name="Sykes S."/>
            <person name="Thomson T."/>
            <person name="Walk T."/>
            <person name="White J."/>
            <person name="Yandava C."/>
            <person name="Burger G."/>
            <person name="Gray M.W."/>
            <person name="Holland P.W.H."/>
            <person name="King N."/>
            <person name="Lang F.B.F."/>
            <person name="Roger A.J."/>
            <person name="Ruiz-Trillo I."/>
            <person name="Lander E."/>
            <person name="Nusbaum C."/>
        </authorList>
    </citation>
    <scope>NUCLEOTIDE SEQUENCE [LARGE SCALE GENOMIC DNA]</scope>
    <source>
        <strain evidence="3 4">ATCC 50062</strain>
    </source>
</reference>
<dbReference type="EMBL" id="GL349439">
    <property type="protein sequence ID" value="KNC55527.1"/>
    <property type="molecule type" value="Genomic_DNA"/>
</dbReference>
<feature type="signal peptide" evidence="2">
    <location>
        <begin position="1"/>
        <end position="18"/>
    </location>
</feature>
<evidence type="ECO:0000256" key="1">
    <source>
        <dbReference type="SAM" id="Phobius"/>
    </source>
</evidence>
<evidence type="ECO:0000313" key="3">
    <source>
        <dbReference type="EMBL" id="KNC55527.1"/>
    </source>
</evidence>